<keyword evidence="1" id="KW-0862">Zinc</keyword>
<dbReference type="EMBL" id="OP882271">
    <property type="protein sequence ID" value="WAX22415.1"/>
    <property type="molecule type" value="Genomic_DNA"/>
</dbReference>
<dbReference type="KEGG" id="vg:79412977"/>
<dbReference type="InterPro" id="IPR036875">
    <property type="entry name" value="Znf_CCHC_sf"/>
</dbReference>
<dbReference type="Pfam" id="PF00098">
    <property type="entry name" value="zf-CCHC"/>
    <property type="match status" value="1"/>
</dbReference>
<keyword evidence="3" id="KW-0378">Hydrolase</keyword>
<dbReference type="InterPro" id="IPR001878">
    <property type="entry name" value="Znf_CCHC"/>
</dbReference>
<dbReference type="Gene3D" id="4.10.60.10">
    <property type="entry name" value="Zinc finger, CCHC-type"/>
    <property type="match status" value="1"/>
</dbReference>
<evidence type="ECO:0000256" key="1">
    <source>
        <dbReference type="PROSITE-ProRule" id="PRU00047"/>
    </source>
</evidence>
<organism evidence="3 4">
    <name type="scientific">Pseudomonas phage MiCath</name>
    <dbReference type="NCBI Taxonomy" id="3003729"/>
    <lineage>
        <taxon>Viruses</taxon>
        <taxon>Duplodnaviria</taxon>
        <taxon>Heunggongvirae</taxon>
        <taxon>Uroviricota</taxon>
        <taxon>Caudoviricetes</taxon>
        <taxon>Queuovirinae</taxon>
        <taxon>Micathvirus</taxon>
        <taxon>Micathvirus micath</taxon>
    </lineage>
</organism>
<dbReference type="Proteomes" id="UP001211688">
    <property type="component" value="Segment"/>
</dbReference>
<dbReference type="GO" id="GO:0003676">
    <property type="term" value="F:nucleic acid binding"/>
    <property type="evidence" value="ECO:0007669"/>
    <property type="project" value="InterPro"/>
</dbReference>
<dbReference type="GO" id="GO:0008270">
    <property type="term" value="F:zinc ion binding"/>
    <property type="evidence" value="ECO:0007669"/>
    <property type="project" value="UniProtKB-KW"/>
</dbReference>
<keyword evidence="3" id="KW-0540">Nuclease</keyword>
<proteinExistence type="predicted"/>
<evidence type="ECO:0000313" key="4">
    <source>
        <dbReference type="Proteomes" id="UP001211688"/>
    </source>
</evidence>
<dbReference type="GeneID" id="79412977"/>
<keyword evidence="1" id="KW-0479">Metal-binding</keyword>
<evidence type="ECO:0000259" key="2">
    <source>
        <dbReference type="PROSITE" id="PS50158"/>
    </source>
</evidence>
<dbReference type="GO" id="GO:0004527">
    <property type="term" value="F:exonuclease activity"/>
    <property type="evidence" value="ECO:0007669"/>
    <property type="project" value="UniProtKB-KW"/>
</dbReference>
<dbReference type="RefSeq" id="YP_010719837.1">
    <property type="nucleotide sequence ID" value="NC_072502.1"/>
</dbReference>
<dbReference type="PROSITE" id="PS50158">
    <property type="entry name" value="ZF_CCHC"/>
    <property type="match status" value="1"/>
</dbReference>
<dbReference type="SUPFAM" id="SSF57756">
    <property type="entry name" value="Retrovirus zinc finger-like domains"/>
    <property type="match status" value="1"/>
</dbReference>
<keyword evidence="4" id="KW-1185">Reference proteome</keyword>
<feature type="domain" description="CCHC-type" evidence="2">
    <location>
        <begin position="8"/>
        <end position="22"/>
    </location>
</feature>
<keyword evidence="3" id="KW-0269">Exonuclease</keyword>
<sequence length="44" mass="4710">MKDSDKVCTYCGATGHTANRCPWGAKALPIVAYPSLPHHNGKRG</sequence>
<reference evidence="3" key="1">
    <citation type="submission" date="2022-11" db="EMBL/GenBank/DDBJ databases">
        <authorList>
            <person name="Jaryenneh J.D."/>
            <person name="Schoeniger J.S."/>
            <person name="Mageeney C.M."/>
        </authorList>
    </citation>
    <scope>NUCLEOTIDE SEQUENCE</scope>
</reference>
<keyword evidence="1" id="KW-0863">Zinc-finger</keyword>
<name>A0AAE9VDY5_9CAUD</name>
<evidence type="ECO:0000313" key="3">
    <source>
        <dbReference type="EMBL" id="WAX22415.1"/>
    </source>
</evidence>
<accession>A0AAE9VDY5</accession>
<protein>
    <submittedName>
        <fullName evidence="3">Exonuclease</fullName>
    </submittedName>
</protein>